<proteinExistence type="predicted"/>
<evidence type="ECO:0000259" key="3">
    <source>
        <dbReference type="Pfam" id="PF07338"/>
    </source>
</evidence>
<dbReference type="InterPro" id="IPR036275">
    <property type="entry name" value="YdgH-like_sf"/>
</dbReference>
<feature type="chain" id="PRO_5016855400" evidence="2">
    <location>
        <begin position="25"/>
        <end position="88"/>
    </location>
</feature>
<gene>
    <name evidence="4" type="primary">bhsA_4</name>
    <name evidence="4" type="ORF">NCTC12119_02218</name>
</gene>
<dbReference type="AlphaFoldDB" id="A0A381C7B7"/>
<dbReference type="InterPro" id="IPR025543">
    <property type="entry name" value="Dodecin-like"/>
</dbReference>
<dbReference type="SUPFAM" id="SSF159871">
    <property type="entry name" value="YdgH-like"/>
    <property type="match status" value="1"/>
</dbReference>
<dbReference type="Pfam" id="PF07338">
    <property type="entry name" value="YdgH_BhsA-like"/>
    <property type="match status" value="1"/>
</dbReference>
<protein>
    <submittedName>
        <fullName evidence="4">Multiple stress resistance protein BhsA</fullName>
    </submittedName>
</protein>
<dbReference type="InterPro" id="IPR010854">
    <property type="entry name" value="YdgH/BhsA/McbA-like_dom"/>
</dbReference>
<dbReference type="EMBL" id="UIGI01000001">
    <property type="protein sequence ID" value="SUW63722.1"/>
    <property type="molecule type" value="Genomic_DNA"/>
</dbReference>
<evidence type="ECO:0000313" key="4">
    <source>
        <dbReference type="EMBL" id="SUW63722.1"/>
    </source>
</evidence>
<evidence type="ECO:0000256" key="1">
    <source>
        <dbReference type="ARBA" id="ARBA00022729"/>
    </source>
</evidence>
<feature type="signal peptide" evidence="2">
    <location>
        <begin position="1"/>
        <end position="24"/>
    </location>
</feature>
<sequence length="88" mass="9198">MKTSNIIRTSLSALILATAGFANAAEEVNTTQAKELMKIGAVSSGSAYTMNDVDDQIRMKADAAGASSYRITSVGGNNLLHGTATLYR</sequence>
<accession>A0A381C7B7</accession>
<feature type="domain" description="YdgH/BhsA/McbA-like" evidence="3">
    <location>
        <begin position="38"/>
        <end position="88"/>
    </location>
</feature>
<evidence type="ECO:0000313" key="5">
    <source>
        <dbReference type="Proteomes" id="UP000255528"/>
    </source>
</evidence>
<evidence type="ECO:0000256" key="2">
    <source>
        <dbReference type="SAM" id="SignalP"/>
    </source>
</evidence>
<dbReference type="Proteomes" id="UP000255528">
    <property type="component" value="Unassembled WGS sequence"/>
</dbReference>
<organism evidence="4 5">
    <name type="scientific">Buttiauxella agrestis</name>
    <dbReference type="NCBI Taxonomy" id="82977"/>
    <lineage>
        <taxon>Bacteria</taxon>
        <taxon>Pseudomonadati</taxon>
        <taxon>Pseudomonadota</taxon>
        <taxon>Gammaproteobacteria</taxon>
        <taxon>Enterobacterales</taxon>
        <taxon>Enterobacteriaceae</taxon>
        <taxon>Buttiauxella</taxon>
    </lineage>
</organism>
<reference evidence="4 5" key="1">
    <citation type="submission" date="2018-06" db="EMBL/GenBank/DDBJ databases">
        <authorList>
            <consortium name="Pathogen Informatics"/>
            <person name="Doyle S."/>
        </authorList>
    </citation>
    <scope>NUCLEOTIDE SEQUENCE [LARGE SCALE GENOMIC DNA]</scope>
    <source>
        <strain evidence="4 5">NCTC12119</strain>
    </source>
</reference>
<dbReference type="InterPro" id="IPR051096">
    <property type="entry name" value="BhsA/McbA_stress_biofilm_assoc"/>
</dbReference>
<dbReference type="RefSeq" id="WP_115628411.1">
    <property type="nucleotide sequence ID" value="NZ_UIGI01000001.1"/>
</dbReference>
<dbReference type="Gene3D" id="3.30.1660.10">
    <property type="entry name" value="Flavin-binding protein dodecin"/>
    <property type="match status" value="1"/>
</dbReference>
<keyword evidence="1 2" id="KW-0732">Signal</keyword>
<name>A0A381C7B7_9ENTR</name>
<dbReference type="PANTHER" id="PTHR34156">
    <property type="entry name" value="OUTER MEMBRANE PROTEIN-RELATED-RELATED"/>
    <property type="match status" value="1"/>
</dbReference>